<dbReference type="EMBL" id="CCBN010000002">
    <property type="protein sequence ID" value="CDO51825.1"/>
    <property type="molecule type" value="Genomic_DNA"/>
</dbReference>
<name>A0A0J9X328_GEOCN</name>
<dbReference type="InterPro" id="IPR011611">
    <property type="entry name" value="PfkB_dom"/>
</dbReference>
<dbReference type="PANTHER" id="PTHR47098:SF2">
    <property type="entry name" value="PROTEIN MAK32"/>
    <property type="match status" value="1"/>
</dbReference>
<evidence type="ECO:0000259" key="1">
    <source>
        <dbReference type="Pfam" id="PF00294"/>
    </source>
</evidence>
<reference evidence="2" key="1">
    <citation type="submission" date="2014-03" db="EMBL/GenBank/DDBJ databases">
        <authorList>
            <person name="Casaregola S."/>
        </authorList>
    </citation>
    <scope>NUCLEOTIDE SEQUENCE [LARGE SCALE GENOMIC DNA]</scope>
    <source>
        <strain evidence="2">CLIB 918</strain>
    </source>
</reference>
<feature type="domain" description="Carbohydrate kinase PfkB" evidence="1">
    <location>
        <begin position="56"/>
        <end position="318"/>
    </location>
</feature>
<dbReference type="OrthoDB" id="497927at2759"/>
<proteinExistence type="predicted"/>
<dbReference type="SUPFAM" id="SSF53613">
    <property type="entry name" value="Ribokinase-like"/>
    <property type="match status" value="1"/>
</dbReference>
<dbReference type="PANTHER" id="PTHR47098">
    <property type="entry name" value="PROTEIN MAK32"/>
    <property type="match status" value="1"/>
</dbReference>
<gene>
    <name evidence="2" type="ORF">BN980_GECA02s01495g</name>
</gene>
<organism evidence="2 3">
    <name type="scientific">Geotrichum candidum</name>
    <name type="common">Oospora lactis</name>
    <name type="synonym">Dipodascus geotrichum</name>
    <dbReference type="NCBI Taxonomy" id="1173061"/>
    <lineage>
        <taxon>Eukaryota</taxon>
        <taxon>Fungi</taxon>
        <taxon>Dikarya</taxon>
        <taxon>Ascomycota</taxon>
        <taxon>Saccharomycotina</taxon>
        <taxon>Dipodascomycetes</taxon>
        <taxon>Dipodascales</taxon>
        <taxon>Dipodascaceae</taxon>
        <taxon>Geotrichum</taxon>
    </lineage>
</organism>
<sequence length="353" mass="38893">MPVKFATMGMFIIDEIHYPPPQEPVYDIMGGAGTYAVLGYRFFAQAAPREIGWFVDVGNDFPPQLLEEIKSWETGVIIRTNQARQTTRGWNFYGESGNEERAFKYTTPKLRIETSDLTDNTDLLASKSFHLICSPERCTSICTTLARDRLATGVSEPFYIFWEPVPGVCSPEEFEKCKTTLQYIDVLSPNALEAAMFLGQPEPTSAADVERVALSFLAHMPRPHAAVILRCGSEGCVVFSRVLFRGSSPCAADSTYHFARFPAYHNPRNPDYCVKDPTGGGNTFIGGSAAGYIDGQDLVKAAIYGSIAAGLAIEQVGVPKLTPASNGTEEKWNGETIADRIKKYCERYGFSLN</sequence>
<dbReference type="InterPro" id="IPR029056">
    <property type="entry name" value="Ribokinase-like"/>
</dbReference>
<dbReference type="Proteomes" id="UP000242525">
    <property type="component" value="Unassembled WGS sequence"/>
</dbReference>
<dbReference type="Gene3D" id="3.40.1190.20">
    <property type="match status" value="1"/>
</dbReference>
<evidence type="ECO:0000313" key="3">
    <source>
        <dbReference type="Proteomes" id="UP000242525"/>
    </source>
</evidence>
<dbReference type="Pfam" id="PF00294">
    <property type="entry name" value="PfkB"/>
    <property type="match status" value="1"/>
</dbReference>
<dbReference type="STRING" id="1173061.A0A0J9X328"/>
<dbReference type="AlphaFoldDB" id="A0A0J9X328"/>
<accession>A0A0J9X328</accession>
<protein>
    <submittedName>
        <fullName evidence="2">Similar to Saccharomyces cerevisiae YCR019W MAK32 Protein necessary for structural stability of L-A double-stranded RNA-containing particles</fullName>
    </submittedName>
</protein>
<comment type="caution">
    <text evidence="2">The sequence shown here is derived from an EMBL/GenBank/DDBJ whole genome shotgun (WGS) entry which is preliminary data.</text>
</comment>
<evidence type="ECO:0000313" key="2">
    <source>
        <dbReference type="EMBL" id="CDO51825.1"/>
    </source>
</evidence>
<keyword evidence="3" id="KW-1185">Reference proteome</keyword>